<dbReference type="RefSeq" id="WP_196151907.1">
    <property type="nucleotide sequence ID" value="NZ_JADMLG010000011.1"/>
</dbReference>
<comment type="caution">
    <text evidence="2">The sequence shown here is derived from an EMBL/GenBank/DDBJ whole genome shotgun (WGS) entry which is preliminary data.</text>
</comment>
<proteinExistence type="predicted"/>
<keyword evidence="1" id="KW-0472">Membrane</keyword>
<keyword evidence="3" id="KW-1185">Reference proteome</keyword>
<gene>
    <name evidence="2" type="ORF">IT779_25375</name>
</gene>
<keyword evidence="1" id="KW-0812">Transmembrane</keyword>
<dbReference type="Proteomes" id="UP000655751">
    <property type="component" value="Unassembled WGS sequence"/>
</dbReference>
<evidence type="ECO:0000256" key="1">
    <source>
        <dbReference type="SAM" id="Phobius"/>
    </source>
</evidence>
<feature type="transmembrane region" description="Helical" evidence="1">
    <location>
        <begin position="537"/>
        <end position="555"/>
    </location>
</feature>
<dbReference type="EMBL" id="JADMLG010000011">
    <property type="protein sequence ID" value="MBH0779606.1"/>
    <property type="molecule type" value="Genomic_DNA"/>
</dbReference>
<feature type="transmembrane region" description="Helical" evidence="1">
    <location>
        <begin position="567"/>
        <end position="589"/>
    </location>
</feature>
<protein>
    <submittedName>
        <fullName evidence="2">Uncharacterized protein</fullName>
    </submittedName>
</protein>
<evidence type="ECO:0000313" key="3">
    <source>
        <dbReference type="Proteomes" id="UP000655751"/>
    </source>
</evidence>
<sequence length="874" mass="95001">MRTVTLIAAPPGSSAAIRDVLTDLSAVGLVREFYWLDSADGAAVSGSSVVHRIRAGRRHTERMADILSDATPVAHLTLCVLITTVGGDGAIDWQSESELSDYLHEHGRATETVTRLRALIPRPGSQLPKGATAAFDSRHNIVIAPEDAYGPALGHESLRSDHPVPVARYAAPVLAALCGLWTTVDHSPLREMQAPPGRTLRVARSFYRRLDCSAVAERLRAALFDTDGRLPLPFDQMDPVRRVADVGQQNQRMAEQLWTKHQRQLVKPMQPRPAETGPRPIGGRAILRMFLSFLLASLKRVPSTWHQRYVDERAIGTARLIESVVLGRRSAYRVVVNGLTADGHTARATDYGPAAGQLAAALQDPRLGVTNGVGTSDLSTLWKDYASAAFTLCDGQERSDQLPPARVGGNRAVISDAAEVIRSPSAMFTVEPRSLADHLGVAEVSPADHATVEELARRLRHLDSDPTLKSHAAAASAELERWRGGLHRTFGVAFGAKISAELGYQLGEVRRLVKRIEDATKAATTESRIRAGGLRLFLARCVLVLSPVVLILAVVGAVREWFDLETALWVGGSAIFAFLLAAFALFWVAERDRFRLINRLREVSDTVDLDKLDLATALGNVERLGQAADQHRSWSDILGTYLADPLGRTGPPRRRPARISWGLPRTTAVGSARVQEHEVDEVAAELRTRLFGVGWLSTPWNRILAGVGDQLGPAAQDIRRRPELILSEPGAGTGSALDEWARRFSRDGVPDTGATAMWSTALHELGSGPARDRMVRDVEYFENGVARMVSVDHFRAGVGARKPAADGRFDTALFTDVAVAGWKTRTTDRPAIDFVDDELGWVAVTTQFSDGLAVDDLEIRGEVTDLGSSGTSTF</sequence>
<name>A0A931IE93_9NOCA</name>
<dbReference type="AlphaFoldDB" id="A0A931IE93"/>
<accession>A0A931IE93</accession>
<keyword evidence="1" id="KW-1133">Transmembrane helix</keyword>
<organism evidence="2 3">
    <name type="scientific">Nocardia bovistercoris</name>
    <dbReference type="NCBI Taxonomy" id="2785916"/>
    <lineage>
        <taxon>Bacteria</taxon>
        <taxon>Bacillati</taxon>
        <taxon>Actinomycetota</taxon>
        <taxon>Actinomycetes</taxon>
        <taxon>Mycobacteriales</taxon>
        <taxon>Nocardiaceae</taxon>
        <taxon>Nocardia</taxon>
    </lineage>
</organism>
<evidence type="ECO:0000313" key="2">
    <source>
        <dbReference type="EMBL" id="MBH0779606.1"/>
    </source>
</evidence>
<reference evidence="2" key="1">
    <citation type="submission" date="2020-11" db="EMBL/GenBank/DDBJ databases">
        <title>Nocardia NEAU-351.nov., a novel actinomycete isolated from the cow dung.</title>
        <authorList>
            <person name="Zhang X."/>
        </authorList>
    </citation>
    <scope>NUCLEOTIDE SEQUENCE</scope>
    <source>
        <strain evidence="2">NEAU-351</strain>
    </source>
</reference>